<dbReference type="InterPro" id="IPR009000">
    <property type="entry name" value="Transl_B-barrel_sf"/>
</dbReference>
<keyword evidence="2" id="KW-0689">Ribosomal protein</keyword>
<keyword evidence="3" id="KW-0687">Ribonucleoprotein</keyword>
<comment type="caution">
    <text evidence="4">The sequence shown here is derived from an EMBL/GenBank/DDBJ whole genome shotgun (WGS) entry which is preliminary data.</text>
</comment>
<dbReference type="GO" id="GO:1990904">
    <property type="term" value="C:ribonucleoprotein complex"/>
    <property type="evidence" value="ECO:0007669"/>
    <property type="project" value="UniProtKB-KW"/>
</dbReference>
<reference evidence="4 5" key="1">
    <citation type="submission" date="2018-10" db="EMBL/GenBank/DDBJ databases">
        <title>Draft genome sequence of the microsporidian Tubulinosema ratisbonensis.</title>
        <authorList>
            <person name="Polonais V."/>
            <person name="Peyretaillade E."/>
            <person name="Niehus S."/>
            <person name="Wawrzyniak I."/>
            <person name="Franchet A."/>
            <person name="Gaspin C."/>
            <person name="Reichstadt M."/>
            <person name="Belser C."/>
            <person name="Labadie K."/>
            <person name="Delbac F."/>
            <person name="Ferrandon D."/>
        </authorList>
    </citation>
    <scope>NUCLEOTIDE SEQUENCE [LARGE SCALE GENOMIC DNA]</scope>
    <source>
        <strain evidence="4 5">Franzen</strain>
    </source>
</reference>
<dbReference type="Gene3D" id="2.40.10.190">
    <property type="entry name" value="translation elongation factor selb, chain A, domain 4"/>
    <property type="match status" value="1"/>
</dbReference>
<evidence type="ECO:0000256" key="3">
    <source>
        <dbReference type="ARBA" id="ARBA00023274"/>
    </source>
</evidence>
<dbReference type="HAMAP" id="MF_00573">
    <property type="entry name" value="Ribosomal_eL33"/>
    <property type="match status" value="1"/>
</dbReference>
<keyword evidence="5" id="KW-1185">Reference proteome</keyword>
<evidence type="ECO:0000313" key="4">
    <source>
        <dbReference type="EMBL" id="RVD91642.1"/>
    </source>
</evidence>
<evidence type="ECO:0000313" key="5">
    <source>
        <dbReference type="Proteomes" id="UP000282876"/>
    </source>
</evidence>
<evidence type="ECO:0000256" key="1">
    <source>
        <dbReference type="ARBA" id="ARBA00009269"/>
    </source>
</evidence>
<name>A0A437AKL7_9MICR</name>
<dbReference type="OrthoDB" id="1166329at2759"/>
<dbReference type="VEuPathDB" id="MicrosporidiaDB:TUBRATIS_19130"/>
<comment type="similarity">
    <text evidence="1">Belongs to the eukaryotic ribosomal protein eL33 family.</text>
</comment>
<dbReference type="Proteomes" id="UP000282876">
    <property type="component" value="Unassembled WGS sequence"/>
</dbReference>
<dbReference type="Pfam" id="PF01247">
    <property type="entry name" value="Ribosomal_L35Ae"/>
    <property type="match status" value="1"/>
</dbReference>
<dbReference type="AlphaFoldDB" id="A0A437AKL7"/>
<dbReference type="InterPro" id="IPR038661">
    <property type="entry name" value="Ribosomal_eL33_sf"/>
</dbReference>
<dbReference type="EMBL" id="RCSS01000456">
    <property type="protein sequence ID" value="RVD91642.1"/>
    <property type="molecule type" value="Genomic_DNA"/>
</dbReference>
<dbReference type="GO" id="GO:0006412">
    <property type="term" value="P:translation"/>
    <property type="evidence" value="ECO:0007669"/>
    <property type="project" value="InterPro"/>
</dbReference>
<dbReference type="InterPro" id="IPR001780">
    <property type="entry name" value="Ribosomal_eL33"/>
</dbReference>
<dbReference type="PANTHER" id="PTHR10902">
    <property type="entry name" value="60S RIBOSOMAL PROTEIN L35A"/>
    <property type="match status" value="1"/>
</dbReference>
<organism evidence="4 5">
    <name type="scientific">Tubulinosema ratisbonensis</name>
    <dbReference type="NCBI Taxonomy" id="291195"/>
    <lineage>
        <taxon>Eukaryota</taxon>
        <taxon>Fungi</taxon>
        <taxon>Fungi incertae sedis</taxon>
        <taxon>Microsporidia</taxon>
        <taxon>Tubulinosematoidea</taxon>
        <taxon>Tubulinosematidae</taxon>
        <taxon>Tubulinosema</taxon>
    </lineage>
</organism>
<accession>A0A437AKL7</accession>
<gene>
    <name evidence="4" type="ORF">TUBRATIS_19130</name>
</gene>
<dbReference type="STRING" id="291195.A0A437AKL7"/>
<proteinExistence type="inferred from homology"/>
<dbReference type="GO" id="GO:0003735">
    <property type="term" value="F:structural constituent of ribosome"/>
    <property type="evidence" value="ECO:0007669"/>
    <property type="project" value="InterPro"/>
</dbReference>
<protein>
    <submittedName>
        <fullName evidence="4">Ribosomal L35Ae</fullName>
    </submittedName>
</protein>
<dbReference type="SUPFAM" id="SSF50447">
    <property type="entry name" value="Translation proteins"/>
    <property type="match status" value="1"/>
</dbReference>
<sequence length="104" mass="11838">MSTAQTSLEAIFISHKRGQRRIHPNRSLLRVEGIKSRDTAQKFIGNAVISEYKKDGQTYINKGMITNAHGNSGVLRAKFERNLPPQMVGKKVYLKLYKVEDLSY</sequence>
<dbReference type="GO" id="GO:0005840">
    <property type="term" value="C:ribosome"/>
    <property type="evidence" value="ECO:0007669"/>
    <property type="project" value="UniProtKB-KW"/>
</dbReference>
<evidence type="ECO:0000256" key="2">
    <source>
        <dbReference type="ARBA" id="ARBA00022980"/>
    </source>
</evidence>